<sequence>MRSKDNEVIKKLKHREVERLRHHKLQKLISKLNEVIPGERKARETQCAILRRACDYVEFLIDEYNRVSAIIEVEGFSSQSTATSSQGKLVIDESFREVEQIAVDLDPIDDPDEVESKYPALPSSLLSPESYYDFSPEPDRFISQSWDSYTMDDQVDSQPIYASQPVISPPPLYPIYNRPPENHVKQIYSHCRSCSCFRDNDYVEKKSYYPRDRLLTDTMEYPDLDLTNYDF</sequence>
<protein>
    <recommendedName>
        <fullName evidence="1">BHLH domain-containing protein</fullName>
    </recommendedName>
</protein>
<dbReference type="Pfam" id="PF00010">
    <property type="entry name" value="HLH"/>
    <property type="match status" value="1"/>
</dbReference>
<proteinExistence type="predicted"/>
<dbReference type="AlphaFoldDB" id="T1JSF5"/>
<dbReference type="Gene3D" id="4.10.280.10">
    <property type="entry name" value="Helix-loop-helix DNA-binding domain"/>
    <property type="match status" value="1"/>
</dbReference>
<dbReference type="InterPro" id="IPR011598">
    <property type="entry name" value="bHLH_dom"/>
</dbReference>
<keyword evidence="3" id="KW-1185">Reference proteome</keyword>
<feature type="domain" description="BHLH" evidence="1">
    <location>
        <begin position="9"/>
        <end position="60"/>
    </location>
</feature>
<dbReference type="SUPFAM" id="SSF47459">
    <property type="entry name" value="HLH, helix-loop-helix DNA-binding domain"/>
    <property type="match status" value="1"/>
</dbReference>
<reference evidence="3" key="1">
    <citation type="submission" date="2011-08" db="EMBL/GenBank/DDBJ databases">
        <authorList>
            <person name="Rombauts S."/>
        </authorList>
    </citation>
    <scope>NUCLEOTIDE SEQUENCE</scope>
    <source>
        <strain evidence="3">London</strain>
    </source>
</reference>
<dbReference type="EnsemblMetazoa" id="tetur01g10330.1">
    <property type="protein sequence ID" value="tetur01g10330.1"/>
    <property type="gene ID" value="tetur01g10330"/>
</dbReference>
<organism evidence="2 3">
    <name type="scientific">Tetranychus urticae</name>
    <name type="common">Two-spotted spider mite</name>
    <dbReference type="NCBI Taxonomy" id="32264"/>
    <lineage>
        <taxon>Eukaryota</taxon>
        <taxon>Metazoa</taxon>
        <taxon>Ecdysozoa</taxon>
        <taxon>Arthropoda</taxon>
        <taxon>Chelicerata</taxon>
        <taxon>Arachnida</taxon>
        <taxon>Acari</taxon>
        <taxon>Acariformes</taxon>
        <taxon>Trombidiformes</taxon>
        <taxon>Prostigmata</taxon>
        <taxon>Eleutherengona</taxon>
        <taxon>Raphignathae</taxon>
        <taxon>Tetranychoidea</taxon>
        <taxon>Tetranychidae</taxon>
        <taxon>Tetranychus</taxon>
    </lineage>
</organism>
<evidence type="ECO:0000313" key="3">
    <source>
        <dbReference type="Proteomes" id="UP000015104"/>
    </source>
</evidence>
<dbReference type="PROSITE" id="PS50888">
    <property type="entry name" value="BHLH"/>
    <property type="match status" value="1"/>
</dbReference>
<dbReference type="GO" id="GO:0046983">
    <property type="term" value="F:protein dimerization activity"/>
    <property type="evidence" value="ECO:0007669"/>
    <property type="project" value="InterPro"/>
</dbReference>
<evidence type="ECO:0000259" key="1">
    <source>
        <dbReference type="PROSITE" id="PS50888"/>
    </source>
</evidence>
<accession>T1JSF5</accession>
<dbReference type="HOGENOM" id="CLU_1201182_0_0_1"/>
<dbReference type="EMBL" id="CAEY01000461">
    <property type="status" value="NOT_ANNOTATED_CDS"/>
    <property type="molecule type" value="Genomic_DNA"/>
</dbReference>
<name>T1JSF5_TETUR</name>
<reference evidence="2" key="2">
    <citation type="submission" date="2015-06" db="UniProtKB">
        <authorList>
            <consortium name="EnsemblMetazoa"/>
        </authorList>
    </citation>
    <scope>IDENTIFICATION</scope>
</reference>
<dbReference type="InterPro" id="IPR036638">
    <property type="entry name" value="HLH_DNA-bd_sf"/>
</dbReference>
<evidence type="ECO:0000313" key="2">
    <source>
        <dbReference type="EnsemblMetazoa" id="tetur01g10330.1"/>
    </source>
</evidence>
<dbReference type="Proteomes" id="UP000015104">
    <property type="component" value="Unassembled WGS sequence"/>
</dbReference>